<proteinExistence type="predicted"/>
<protein>
    <recommendedName>
        <fullName evidence="4">HMG box domain-containing protein</fullName>
    </recommendedName>
</protein>
<evidence type="ECO:0000313" key="2">
    <source>
        <dbReference type="EMBL" id="KAK5986973.1"/>
    </source>
</evidence>
<feature type="signal peptide" evidence="1">
    <location>
        <begin position="1"/>
        <end position="15"/>
    </location>
</feature>
<gene>
    <name evidence="2" type="ORF">GCK32_001436</name>
</gene>
<name>A0AAN8IWZ7_TRICO</name>
<comment type="caution">
    <text evidence="2">The sequence shown here is derived from an EMBL/GenBank/DDBJ whole genome shotgun (WGS) entry which is preliminary data.</text>
</comment>
<feature type="chain" id="PRO_5043044063" description="HMG box domain-containing protein" evidence="1">
    <location>
        <begin position="16"/>
        <end position="154"/>
    </location>
</feature>
<reference evidence="2 3" key="1">
    <citation type="submission" date="2019-10" db="EMBL/GenBank/DDBJ databases">
        <title>Assembly and Annotation for the nematode Trichostrongylus colubriformis.</title>
        <authorList>
            <person name="Martin J."/>
        </authorList>
    </citation>
    <scope>NUCLEOTIDE SEQUENCE [LARGE SCALE GENOMIC DNA]</scope>
    <source>
        <strain evidence="2">G859</strain>
        <tissue evidence="2">Whole worm</tissue>
    </source>
</reference>
<keyword evidence="1" id="KW-0732">Signal</keyword>
<accession>A0AAN8IWZ7</accession>
<evidence type="ECO:0000256" key="1">
    <source>
        <dbReference type="SAM" id="SignalP"/>
    </source>
</evidence>
<dbReference type="Proteomes" id="UP001331761">
    <property type="component" value="Unassembled WGS sequence"/>
</dbReference>
<keyword evidence="3" id="KW-1185">Reference proteome</keyword>
<evidence type="ECO:0000313" key="3">
    <source>
        <dbReference type="Proteomes" id="UP001331761"/>
    </source>
</evidence>
<evidence type="ECO:0008006" key="4">
    <source>
        <dbReference type="Google" id="ProtNLM"/>
    </source>
</evidence>
<dbReference type="AlphaFoldDB" id="A0AAN8IWZ7"/>
<sequence>MIVVLLVCLLSKLQAYSRNLQADGLPEFTPESDKLLEQLAKDMFGYSVDELYEHKHNLSHDQYIKMVATWKKVKETEGIPKLFDASQNAINAFYLFDYKVKQPKEEVITTVKRNLSEIWWHLSPEEQKLWKEKFPFAANIEKLANNRHVLVKKL</sequence>
<dbReference type="EMBL" id="WIXE01000023">
    <property type="protein sequence ID" value="KAK5986973.1"/>
    <property type="molecule type" value="Genomic_DNA"/>
</dbReference>
<organism evidence="2 3">
    <name type="scientific">Trichostrongylus colubriformis</name>
    <name type="common">Black scour worm</name>
    <dbReference type="NCBI Taxonomy" id="6319"/>
    <lineage>
        <taxon>Eukaryota</taxon>
        <taxon>Metazoa</taxon>
        <taxon>Ecdysozoa</taxon>
        <taxon>Nematoda</taxon>
        <taxon>Chromadorea</taxon>
        <taxon>Rhabditida</taxon>
        <taxon>Rhabditina</taxon>
        <taxon>Rhabditomorpha</taxon>
        <taxon>Strongyloidea</taxon>
        <taxon>Trichostrongylidae</taxon>
        <taxon>Trichostrongylus</taxon>
    </lineage>
</organism>